<dbReference type="AlphaFoldDB" id="A0A6N8G010"/>
<gene>
    <name evidence="2" type="ORF">BWI75_19500</name>
</gene>
<dbReference type="OrthoDB" id="513799at2"/>
<protein>
    <submittedName>
        <fullName evidence="2">Uncharacterized protein</fullName>
    </submittedName>
</protein>
<keyword evidence="3" id="KW-1185">Reference proteome</keyword>
<reference evidence="2 3" key="1">
    <citation type="journal article" date="2019" name="Front. Microbiol.">
        <title>Genomic Features for Desiccation Tolerance and Sugar Biosynthesis in the Extremophile Gloeocapsopsis sp. UTEX B3054.</title>
        <authorList>
            <person name="Urrejola C."/>
            <person name="Alcorta J."/>
            <person name="Salas L."/>
            <person name="Vasquez M."/>
            <person name="Polz M.F."/>
            <person name="Vicuna R."/>
            <person name="Diez B."/>
        </authorList>
    </citation>
    <scope>NUCLEOTIDE SEQUENCE [LARGE SCALE GENOMIC DNA]</scope>
    <source>
        <strain evidence="2 3">1H9</strain>
    </source>
</reference>
<evidence type="ECO:0000313" key="2">
    <source>
        <dbReference type="EMBL" id="MUL38449.1"/>
    </source>
</evidence>
<keyword evidence="1" id="KW-1133">Transmembrane helix</keyword>
<keyword evidence="1" id="KW-0472">Membrane</keyword>
<evidence type="ECO:0000313" key="3">
    <source>
        <dbReference type="Proteomes" id="UP000441797"/>
    </source>
</evidence>
<feature type="transmembrane region" description="Helical" evidence="1">
    <location>
        <begin position="12"/>
        <end position="34"/>
    </location>
</feature>
<dbReference type="EMBL" id="NAPY01000039">
    <property type="protein sequence ID" value="MUL38449.1"/>
    <property type="molecule type" value="Genomic_DNA"/>
</dbReference>
<comment type="caution">
    <text evidence="2">The sequence shown here is derived from an EMBL/GenBank/DDBJ whole genome shotgun (WGS) entry which is preliminary data.</text>
</comment>
<organism evidence="2 3">
    <name type="scientific">Gloeocapsopsis dulcis AAB1 = 1H9</name>
    <dbReference type="NCBI Taxonomy" id="1433147"/>
    <lineage>
        <taxon>Bacteria</taxon>
        <taxon>Bacillati</taxon>
        <taxon>Cyanobacteriota</taxon>
        <taxon>Cyanophyceae</taxon>
        <taxon>Oscillatoriophycideae</taxon>
        <taxon>Chroococcales</taxon>
        <taxon>Chroococcaceae</taxon>
        <taxon>Gloeocapsopsis</taxon>
        <taxon>Gloeocapsopsis dulcis</taxon>
    </lineage>
</organism>
<accession>A0A6N8G010</accession>
<name>A0A6N8G010_9CHRO</name>
<proteinExistence type="predicted"/>
<sequence length="132" mass="15343">MRRCMISFRWFRALYALGLEFWLALPLLGCAFWFTTSVLTDHVLSRPYGTTTQLEADTQLEVHLSVTVVVIRAEINQQQGFTKVEVMTKDSVLKKLDFIFPVTDFNQIEATIAQELGLSRENVRRLVRYQVR</sequence>
<keyword evidence="1" id="KW-0812">Transmembrane</keyword>
<dbReference type="Proteomes" id="UP000441797">
    <property type="component" value="Unassembled WGS sequence"/>
</dbReference>
<evidence type="ECO:0000256" key="1">
    <source>
        <dbReference type="SAM" id="Phobius"/>
    </source>
</evidence>